<dbReference type="EMBL" id="CM042019">
    <property type="protein sequence ID" value="KAI3825002.1"/>
    <property type="molecule type" value="Genomic_DNA"/>
</dbReference>
<reference evidence="1 2" key="2">
    <citation type="journal article" date="2022" name="Mol. Ecol. Resour.">
        <title>The genomes of chicory, endive, great burdock and yacon provide insights into Asteraceae paleo-polyploidization history and plant inulin production.</title>
        <authorList>
            <person name="Fan W."/>
            <person name="Wang S."/>
            <person name="Wang H."/>
            <person name="Wang A."/>
            <person name="Jiang F."/>
            <person name="Liu H."/>
            <person name="Zhao H."/>
            <person name="Xu D."/>
            <person name="Zhang Y."/>
        </authorList>
    </citation>
    <scope>NUCLEOTIDE SEQUENCE [LARGE SCALE GENOMIC DNA]</scope>
    <source>
        <strain evidence="2">cv. Yunnan</strain>
        <tissue evidence="1">Leaves</tissue>
    </source>
</reference>
<evidence type="ECO:0000313" key="1">
    <source>
        <dbReference type="EMBL" id="KAI3825002.1"/>
    </source>
</evidence>
<comment type="caution">
    <text evidence="1">The sequence shown here is derived from an EMBL/GenBank/DDBJ whole genome shotgun (WGS) entry which is preliminary data.</text>
</comment>
<protein>
    <submittedName>
        <fullName evidence="1">Uncharacterized protein</fullName>
    </submittedName>
</protein>
<organism evidence="1 2">
    <name type="scientific">Smallanthus sonchifolius</name>
    <dbReference type="NCBI Taxonomy" id="185202"/>
    <lineage>
        <taxon>Eukaryota</taxon>
        <taxon>Viridiplantae</taxon>
        <taxon>Streptophyta</taxon>
        <taxon>Embryophyta</taxon>
        <taxon>Tracheophyta</taxon>
        <taxon>Spermatophyta</taxon>
        <taxon>Magnoliopsida</taxon>
        <taxon>eudicotyledons</taxon>
        <taxon>Gunneridae</taxon>
        <taxon>Pentapetalae</taxon>
        <taxon>asterids</taxon>
        <taxon>campanulids</taxon>
        <taxon>Asterales</taxon>
        <taxon>Asteraceae</taxon>
        <taxon>Asteroideae</taxon>
        <taxon>Heliantheae alliance</taxon>
        <taxon>Millerieae</taxon>
        <taxon>Smallanthus</taxon>
    </lineage>
</organism>
<keyword evidence="2" id="KW-1185">Reference proteome</keyword>
<evidence type="ECO:0000313" key="2">
    <source>
        <dbReference type="Proteomes" id="UP001056120"/>
    </source>
</evidence>
<gene>
    <name evidence="1" type="ORF">L1987_06477</name>
</gene>
<name>A0ACB9JYD5_9ASTR</name>
<accession>A0ACB9JYD5</accession>
<sequence length="117" mass="12863">MAVVMDFKVIAVVDGYMEDFNHRALNMAIRPNHGNLNKGQNPNLANWGMNEATTTTFHSGQYDSHIMSLGQESPRSTNVGQGQINSNMGFRYDRPNVHLENNLGYTTGPDGILGPSP</sequence>
<proteinExistence type="predicted"/>
<reference evidence="2" key="1">
    <citation type="journal article" date="2022" name="Mol. Ecol. Resour.">
        <title>The genomes of chicory, endive, great burdock and yacon provide insights into Asteraceae palaeo-polyploidization history and plant inulin production.</title>
        <authorList>
            <person name="Fan W."/>
            <person name="Wang S."/>
            <person name="Wang H."/>
            <person name="Wang A."/>
            <person name="Jiang F."/>
            <person name="Liu H."/>
            <person name="Zhao H."/>
            <person name="Xu D."/>
            <person name="Zhang Y."/>
        </authorList>
    </citation>
    <scope>NUCLEOTIDE SEQUENCE [LARGE SCALE GENOMIC DNA]</scope>
    <source>
        <strain evidence="2">cv. Yunnan</strain>
    </source>
</reference>
<dbReference type="Proteomes" id="UP001056120">
    <property type="component" value="Linkage Group LG02"/>
</dbReference>